<evidence type="ECO:0000256" key="4">
    <source>
        <dbReference type="ARBA" id="ARBA00022833"/>
    </source>
</evidence>
<dbReference type="InterPro" id="IPR036236">
    <property type="entry name" value="Znf_C2H2_sf"/>
</dbReference>
<reference evidence="8 9" key="1">
    <citation type="submission" date="2019-09" db="EMBL/GenBank/DDBJ databases">
        <title>Bird 10,000 Genomes (B10K) Project - Family phase.</title>
        <authorList>
            <person name="Zhang G."/>
        </authorList>
    </citation>
    <scope>NUCLEOTIDE SEQUENCE [LARGE SCALE GENOMIC DNA]</scope>
    <source>
        <strain evidence="8">B10K-DU-001-21</strain>
        <tissue evidence="8">Muscle</tissue>
    </source>
</reference>
<name>A0A7K9EAS9_BARMA</name>
<evidence type="ECO:0000259" key="7">
    <source>
        <dbReference type="PROSITE" id="PS50157"/>
    </source>
</evidence>
<feature type="non-terminal residue" evidence="8">
    <location>
        <position position="1"/>
    </location>
</feature>
<dbReference type="GO" id="GO:0008270">
    <property type="term" value="F:zinc ion binding"/>
    <property type="evidence" value="ECO:0007669"/>
    <property type="project" value="UniProtKB-KW"/>
</dbReference>
<dbReference type="OrthoDB" id="654211at2759"/>
<dbReference type="InterPro" id="IPR050826">
    <property type="entry name" value="Krueppel_C2H2_ZnFinger"/>
</dbReference>
<dbReference type="Gene3D" id="3.30.160.60">
    <property type="entry name" value="Classic Zinc Finger"/>
    <property type="match status" value="2"/>
</dbReference>
<keyword evidence="9" id="KW-1185">Reference proteome</keyword>
<organism evidence="8 9">
    <name type="scientific">Baryphthengus martii</name>
    <name type="common">Rufous motmot</name>
    <dbReference type="NCBI Taxonomy" id="176943"/>
    <lineage>
        <taxon>Eukaryota</taxon>
        <taxon>Metazoa</taxon>
        <taxon>Chordata</taxon>
        <taxon>Craniata</taxon>
        <taxon>Vertebrata</taxon>
        <taxon>Euteleostomi</taxon>
        <taxon>Archelosauria</taxon>
        <taxon>Archosauria</taxon>
        <taxon>Dinosauria</taxon>
        <taxon>Saurischia</taxon>
        <taxon>Theropoda</taxon>
        <taxon>Coelurosauria</taxon>
        <taxon>Aves</taxon>
        <taxon>Neognathae</taxon>
        <taxon>Neoaves</taxon>
        <taxon>Telluraves</taxon>
        <taxon>Coraciimorphae</taxon>
        <taxon>Coraciiformes</taxon>
        <taxon>Momotidae</taxon>
        <taxon>Baryphthengus</taxon>
    </lineage>
</organism>
<accession>A0A7K9EAS9</accession>
<keyword evidence="2" id="KW-0677">Repeat</keyword>
<proteinExistence type="predicted"/>
<evidence type="ECO:0000256" key="2">
    <source>
        <dbReference type="ARBA" id="ARBA00022737"/>
    </source>
</evidence>
<evidence type="ECO:0000256" key="5">
    <source>
        <dbReference type="ARBA" id="ARBA00023242"/>
    </source>
</evidence>
<sequence length="85" mass="9884">SFSQSMTLITHWHVHTSKKPFVCATCGKTFLHGSHLFQQCCVHTIKRPHIYSDCGKRFHQKLMLVIYWHIHISKKPFACDSSVKS</sequence>
<dbReference type="PANTHER" id="PTHR24377">
    <property type="entry name" value="IP01015P-RELATED"/>
    <property type="match status" value="1"/>
</dbReference>
<dbReference type="SUPFAM" id="SSF57667">
    <property type="entry name" value="beta-beta-alpha zinc fingers"/>
    <property type="match status" value="2"/>
</dbReference>
<feature type="domain" description="C2H2-type" evidence="7">
    <location>
        <begin position="21"/>
        <end position="48"/>
    </location>
</feature>
<evidence type="ECO:0000256" key="3">
    <source>
        <dbReference type="ARBA" id="ARBA00022771"/>
    </source>
</evidence>
<dbReference type="EMBL" id="VWZK01010317">
    <property type="protein sequence ID" value="NXG73802.1"/>
    <property type="molecule type" value="Genomic_DNA"/>
</dbReference>
<comment type="caution">
    <text evidence="8">The sequence shown here is derived from an EMBL/GenBank/DDBJ whole genome shotgun (WGS) entry which is preliminary data.</text>
</comment>
<dbReference type="InterPro" id="IPR013087">
    <property type="entry name" value="Znf_C2H2_type"/>
</dbReference>
<gene>
    <name evidence="8" type="primary">Zg49_1</name>
    <name evidence="8" type="ORF">BARMAR_R08780</name>
</gene>
<feature type="non-terminal residue" evidence="8">
    <location>
        <position position="85"/>
    </location>
</feature>
<evidence type="ECO:0000256" key="1">
    <source>
        <dbReference type="ARBA" id="ARBA00022723"/>
    </source>
</evidence>
<protein>
    <submittedName>
        <fullName evidence="8">ZG49 protein</fullName>
    </submittedName>
</protein>
<keyword evidence="5" id="KW-0539">Nucleus</keyword>
<keyword evidence="3 6" id="KW-0863">Zinc-finger</keyword>
<dbReference type="PROSITE" id="PS50157">
    <property type="entry name" value="ZINC_FINGER_C2H2_2"/>
    <property type="match status" value="1"/>
</dbReference>
<evidence type="ECO:0000256" key="6">
    <source>
        <dbReference type="PROSITE-ProRule" id="PRU00042"/>
    </source>
</evidence>
<evidence type="ECO:0000313" key="9">
    <source>
        <dbReference type="Proteomes" id="UP000578343"/>
    </source>
</evidence>
<keyword evidence="1" id="KW-0479">Metal-binding</keyword>
<dbReference type="Proteomes" id="UP000578343">
    <property type="component" value="Unassembled WGS sequence"/>
</dbReference>
<keyword evidence="4" id="KW-0862">Zinc</keyword>
<evidence type="ECO:0000313" key="8">
    <source>
        <dbReference type="EMBL" id="NXG73802.1"/>
    </source>
</evidence>
<dbReference type="AlphaFoldDB" id="A0A7K9EAS9"/>